<keyword evidence="2" id="KW-0808">Transferase</keyword>
<evidence type="ECO:0000259" key="1">
    <source>
        <dbReference type="PROSITE" id="PS51186"/>
    </source>
</evidence>
<proteinExistence type="predicted"/>
<reference evidence="2" key="1">
    <citation type="journal article" date="2021" name="PeerJ">
        <title>Extensive microbial diversity within the chicken gut microbiome revealed by metagenomics and culture.</title>
        <authorList>
            <person name="Gilroy R."/>
            <person name="Ravi A."/>
            <person name="Getino M."/>
            <person name="Pursley I."/>
            <person name="Horton D.L."/>
            <person name="Alikhan N.F."/>
            <person name="Baker D."/>
            <person name="Gharbi K."/>
            <person name="Hall N."/>
            <person name="Watson M."/>
            <person name="Adriaenssens E.M."/>
            <person name="Foster-Nyarko E."/>
            <person name="Jarju S."/>
            <person name="Secka A."/>
            <person name="Antonio M."/>
            <person name="Oren A."/>
            <person name="Chaudhuri R.R."/>
            <person name="La Ragione R."/>
            <person name="Hildebrand F."/>
            <person name="Pallen M.J."/>
        </authorList>
    </citation>
    <scope>NUCLEOTIDE SEQUENCE</scope>
    <source>
        <strain evidence="2">ChiBcolR8-3208</strain>
    </source>
</reference>
<dbReference type="Gene3D" id="3.40.630.30">
    <property type="match status" value="1"/>
</dbReference>
<dbReference type="InterPro" id="IPR016181">
    <property type="entry name" value="Acyl_CoA_acyltransferase"/>
</dbReference>
<protein>
    <submittedName>
        <fullName evidence="2">GNAT family N-acetyltransferase</fullName>
        <ecNumber evidence="2">2.3.1.-</ecNumber>
    </submittedName>
</protein>
<dbReference type="EMBL" id="DWXZ01000182">
    <property type="protein sequence ID" value="HJB38094.1"/>
    <property type="molecule type" value="Genomic_DNA"/>
</dbReference>
<dbReference type="EC" id="2.3.1.-" evidence="2"/>
<gene>
    <name evidence="2" type="ORF">H9942_08525</name>
</gene>
<dbReference type="Proteomes" id="UP000824214">
    <property type="component" value="Unassembled WGS sequence"/>
</dbReference>
<reference evidence="2" key="2">
    <citation type="submission" date="2021-04" db="EMBL/GenBank/DDBJ databases">
        <authorList>
            <person name="Gilroy R."/>
        </authorList>
    </citation>
    <scope>NUCLEOTIDE SEQUENCE</scope>
    <source>
        <strain evidence="2">ChiBcolR8-3208</strain>
    </source>
</reference>
<dbReference type="InterPro" id="IPR000182">
    <property type="entry name" value="GNAT_dom"/>
</dbReference>
<keyword evidence="2" id="KW-0012">Acyltransferase</keyword>
<sequence length="208" mass="23697">MALEIPAYNLFMMCESLRREAFAPLPAGYSVRLCREDELETWMALNAESPESLPFLQDYYQRVYQNKGKLFFEKCLFVCDSQDTPVGTCFLWKAYGKITTLHWLKVLPQLEGLGLGRGLLSQVLAQAGPEDFPIYLHTHPSCFRAVHLYGEFGFRLLRGPAVGGRSNDLEKSLPYLEQAMPREYFQQLKFADTPQTLLQAAAGLPEEF</sequence>
<dbReference type="AlphaFoldDB" id="A0A9D2LZI2"/>
<evidence type="ECO:0000313" key="2">
    <source>
        <dbReference type="EMBL" id="HJB38094.1"/>
    </source>
</evidence>
<dbReference type="Pfam" id="PF00583">
    <property type="entry name" value="Acetyltransf_1"/>
    <property type="match status" value="1"/>
</dbReference>
<evidence type="ECO:0000313" key="3">
    <source>
        <dbReference type="Proteomes" id="UP000824214"/>
    </source>
</evidence>
<accession>A0A9D2LZI2</accession>
<comment type="caution">
    <text evidence="2">The sequence shown here is derived from an EMBL/GenBank/DDBJ whole genome shotgun (WGS) entry which is preliminary data.</text>
</comment>
<feature type="domain" description="N-acetyltransferase" evidence="1">
    <location>
        <begin position="29"/>
        <end position="174"/>
    </location>
</feature>
<name>A0A9D2LZI2_9FIRM</name>
<dbReference type="PROSITE" id="PS51186">
    <property type="entry name" value="GNAT"/>
    <property type="match status" value="1"/>
</dbReference>
<dbReference type="GO" id="GO:0016747">
    <property type="term" value="F:acyltransferase activity, transferring groups other than amino-acyl groups"/>
    <property type="evidence" value="ECO:0007669"/>
    <property type="project" value="InterPro"/>
</dbReference>
<organism evidence="2 3">
    <name type="scientific">Candidatus Acutalibacter ornithocaccae</name>
    <dbReference type="NCBI Taxonomy" id="2838416"/>
    <lineage>
        <taxon>Bacteria</taxon>
        <taxon>Bacillati</taxon>
        <taxon>Bacillota</taxon>
        <taxon>Clostridia</taxon>
        <taxon>Eubacteriales</taxon>
        <taxon>Acutalibacteraceae</taxon>
        <taxon>Acutalibacter</taxon>
    </lineage>
</organism>
<dbReference type="SUPFAM" id="SSF55729">
    <property type="entry name" value="Acyl-CoA N-acyltransferases (Nat)"/>
    <property type="match status" value="1"/>
</dbReference>